<dbReference type="STRING" id="1206466.K0KTQ2"/>
<dbReference type="GO" id="GO:0005737">
    <property type="term" value="C:cytoplasm"/>
    <property type="evidence" value="ECO:0007669"/>
    <property type="project" value="TreeGrafter"/>
</dbReference>
<name>K0KTQ2_WICCF</name>
<keyword evidence="7" id="KW-0520">NAD</keyword>
<dbReference type="GO" id="GO:0016887">
    <property type="term" value="F:ATP hydrolysis activity"/>
    <property type="evidence" value="ECO:0007669"/>
    <property type="project" value="TreeGrafter"/>
</dbReference>
<dbReference type="EMBL" id="CAIF01000195">
    <property type="protein sequence ID" value="CCH45402.1"/>
    <property type="molecule type" value="Genomic_DNA"/>
</dbReference>
<dbReference type="PANTHER" id="PTHR31285:SF0">
    <property type="entry name" value="NICOTINAMIDE MONONUCLEOTIDE ADENYLYLTRANSFERASE"/>
    <property type="match status" value="1"/>
</dbReference>
<evidence type="ECO:0000313" key="10">
    <source>
        <dbReference type="EMBL" id="CCH45402.1"/>
    </source>
</evidence>
<keyword evidence="4" id="KW-0548">Nucleotidyltransferase</keyword>
<dbReference type="InterPro" id="IPR014729">
    <property type="entry name" value="Rossmann-like_a/b/a_fold"/>
</dbReference>
<feature type="domain" description="Cytidyltransferase-like" evidence="9">
    <location>
        <begin position="47"/>
        <end position="247"/>
    </location>
</feature>
<dbReference type="InterPro" id="IPR004821">
    <property type="entry name" value="Cyt_trans-like"/>
</dbReference>
<comment type="catalytic activity">
    <reaction evidence="8">
        <text>beta-nicotinamide D-ribonucleotide + ATP + H(+) = diphosphate + NAD(+)</text>
        <dbReference type="Rhea" id="RHEA:21360"/>
        <dbReference type="ChEBI" id="CHEBI:14649"/>
        <dbReference type="ChEBI" id="CHEBI:15378"/>
        <dbReference type="ChEBI" id="CHEBI:30616"/>
        <dbReference type="ChEBI" id="CHEBI:33019"/>
        <dbReference type="ChEBI" id="CHEBI:57540"/>
        <dbReference type="EC" id="2.7.7.1"/>
    </reaction>
</comment>
<comment type="pathway">
    <text evidence="1">Cofactor biosynthesis; NAD(+) biosynthesis.</text>
</comment>
<evidence type="ECO:0000259" key="9">
    <source>
        <dbReference type="Pfam" id="PF01467"/>
    </source>
</evidence>
<dbReference type="UniPathway" id="UPA00253">
    <property type="reaction ID" value="UER00600"/>
</dbReference>
<dbReference type="CDD" id="cd02165">
    <property type="entry name" value="NMNAT"/>
    <property type="match status" value="1"/>
</dbReference>
<accession>K0KTQ2</accession>
<dbReference type="Gene3D" id="3.40.50.620">
    <property type="entry name" value="HUPs"/>
    <property type="match status" value="1"/>
</dbReference>
<keyword evidence="3" id="KW-0808">Transferase</keyword>
<keyword evidence="5" id="KW-0547">Nucleotide-binding</keyword>
<evidence type="ECO:0000256" key="7">
    <source>
        <dbReference type="ARBA" id="ARBA00023027"/>
    </source>
</evidence>
<evidence type="ECO:0000256" key="5">
    <source>
        <dbReference type="ARBA" id="ARBA00022741"/>
    </source>
</evidence>
<dbReference type="FunCoup" id="K0KTQ2">
    <property type="interactions" value="50"/>
</dbReference>
<dbReference type="HOGENOM" id="CLU_032651_0_0_1"/>
<evidence type="ECO:0000256" key="2">
    <source>
        <dbReference type="ARBA" id="ARBA00022642"/>
    </source>
</evidence>
<evidence type="ECO:0000256" key="4">
    <source>
        <dbReference type="ARBA" id="ARBA00022695"/>
    </source>
</evidence>
<dbReference type="GO" id="GO:0005524">
    <property type="term" value="F:ATP binding"/>
    <property type="evidence" value="ECO:0007669"/>
    <property type="project" value="UniProtKB-KW"/>
</dbReference>
<dbReference type="SUPFAM" id="SSF52374">
    <property type="entry name" value="Nucleotidylyl transferase"/>
    <property type="match status" value="1"/>
</dbReference>
<dbReference type="AlphaFoldDB" id="K0KTQ2"/>
<dbReference type="GO" id="GO:0000309">
    <property type="term" value="F:nicotinamide-nucleotide adenylyltransferase activity"/>
    <property type="evidence" value="ECO:0007669"/>
    <property type="project" value="UniProtKB-EC"/>
</dbReference>
<keyword evidence="11" id="KW-1185">Reference proteome</keyword>
<evidence type="ECO:0000256" key="6">
    <source>
        <dbReference type="ARBA" id="ARBA00022840"/>
    </source>
</evidence>
<evidence type="ECO:0000256" key="1">
    <source>
        <dbReference type="ARBA" id="ARBA00004790"/>
    </source>
</evidence>
<keyword evidence="2" id="KW-0662">Pyridine nucleotide biosynthesis</keyword>
<evidence type="ECO:0000313" key="11">
    <source>
        <dbReference type="Proteomes" id="UP000009328"/>
    </source>
</evidence>
<proteinExistence type="predicted"/>
<organism evidence="10 11">
    <name type="scientific">Wickerhamomyces ciferrii (strain ATCC 14091 / BCRC 22168 / CBS 111 / JCM 3599 / NBRC 0793 / NRRL Y-1031 F-60-10)</name>
    <name type="common">Yeast</name>
    <name type="synonym">Pichia ciferrii</name>
    <dbReference type="NCBI Taxonomy" id="1206466"/>
    <lineage>
        <taxon>Eukaryota</taxon>
        <taxon>Fungi</taxon>
        <taxon>Dikarya</taxon>
        <taxon>Ascomycota</taxon>
        <taxon>Saccharomycotina</taxon>
        <taxon>Saccharomycetes</taxon>
        <taxon>Phaffomycetales</taxon>
        <taxon>Wickerhamomycetaceae</taxon>
        <taxon>Wickerhamomyces</taxon>
    </lineage>
</organism>
<keyword evidence="6" id="KW-0067">ATP-binding</keyword>
<sequence>MSIEVPPLRFLKQLQNFKNLKKGFEVVYSNHGEKPLNQNISRLCILDSSFNPPTKGHLTLVSKTIDYYTQDQKTSIDDIHVVLLLAINNADKLPKPAQFESRLDMMALFADHIQQKFEVPVTVALTEYPKFIDKAKALETWVDSWVPDMSKVRFAFLVGFDTLIRIFNPKYYTALPISQALNEFIQRNDTFCLTRSDEANESITDQFKYVQDIADGKTDLPTSWADKIHLMENDPDALAISSSEVRDGVEKADDDWKTHVTDEVARYIINEKVY</sequence>
<dbReference type="GO" id="GO:0009435">
    <property type="term" value="P:NAD+ biosynthetic process"/>
    <property type="evidence" value="ECO:0007669"/>
    <property type="project" value="UniProtKB-UniPathway"/>
</dbReference>
<dbReference type="PANTHER" id="PTHR31285">
    <property type="entry name" value="NICOTINAMIDE MONONUCLEOTIDE ADENYLYLTRANSFERASE"/>
    <property type="match status" value="1"/>
</dbReference>
<evidence type="ECO:0000256" key="3">
    <source>
        <dbReference type="ARBA" id="ARBA00022679"/>
    </source>
</evidence>
<comment type="caution">
    <text evidence="10">The sequence shown here is derived from an EMBL/GenBank/DDBJ whole genome shotgun (WGS) entry which is preliminary data.</text>
</comment>
<gene>
    <name evidence="10" type="ORF">BN7_4984</name>
</gene>
<reference evidence="10 11" key="1">
    <citation type="journal article" date="2012" name="Eukaryot. Cell">
        <title>Draft genome sequence of Wickerhamomyces ciferrii NRRL Y-1031 F-60-10.</title>
        <authorList>
            <person name="Schneider J."/>
            <person name="Andrea H."/>
            <person name="Blom J."/>
            <person name="Jaenicke S."/>
            <person name="Ruckert C."/>
            <person name="Schorsch C."/>
            <person name="Szczepanowski R."/>
            <person name="Farwick M."/>
            <person name="Goesmann A."/>
            <person name="Puhler A."/>
            <person name="Schaffer S."/>
            <person name="Tauch A."/>
            <person name="Kohler T."/>
            <person name="Brinkrolf K."/>
        </authorList>
    </citation>
    <scope>NUCLEOTIDE SEQUENCE [LARGE SCALE GENOMIC DNA]</scope>
    <source>
        <strain evidence="11">ATCC 14091 / BCRC 22168 / CBS 111 / JCM 3599 / NBRC 0793 / NRRL Y-1031 F-60-10</strain>
    </source>
</reference>
<dbReference type="Pfam" id="PF01467">
    <property type="entry name" value="CTP_transf_like"/>
    <property type="match status" value="1"/>
</dbReference>
<evidence type="ECO:0000256" key="8">
    <source>
        <dbReference type="ARBA" id="ARBA00049001"/>
    </source>
</evidence>
<dbReference type="Proteomes" id="UP000009328">
    <property type="component" value="Unassembled WGS sequence"/>
</dbReference>
<dbReference type="eggNOG" id="ENOG502RXY8">
    <property type="taxonomic scope" value="Eukaryota"/>
</dbReference>
<dbReference type="GO" id="GO:0005634">
    <property type="term" value="C:nucleus"/>
    <property type="evidence" value="ECO:0007669"/>
    <property type="project" value="TreeGrafter"/>
</dbReference>
<protein>
    <recommendedName>
        <fullName evidence="9">Cytidyltransferase-like domain-containing protein</fullName>
    </recommendedName>
</protein>
<dbReference type="InParanoid" id="K0KTQ2"/>
<dbReference type="InterPro" id="IPR005248">
    <property type="entry name" value="NadD/NMNAT"/>
</dbReference>